<organism evidence="2 3">
    <name type="scientific">Dysosmobacter acutus</name>
    <dbReference type="NCBI Taxonomy" id="2841504"/>
    <lineage>
        <taxon>Bacteria</taxon>
        <taxon>Bacillati</taxon>
        <taxon>Bacillota</taxon>
        <taxon>Clostridia</taxon>
        <taxon>Eubacteriales</taxon>
        <taxon>Oscillospiraceae</taxon>
        <taxon>Dysosmobacter</taxon>
    </lineage>
</organism>
<evidence type="ECO:0000313" key="2">
    <source>
        <dbReference type="EMBL" id="MBU5625835.1"/>
    </source>
</evidence>
<sequence>MIILLHGLGQTPQSWDRTISHLPDSDVRCPDLFRPLGGKEHTYQALYQGLCRSCGEVEPPFVLCGLSLGAVAALHYAMDHPGRVSALILIAPQYRMPKTLMRLQNALFRLMPERSFREMGLGKKAALELTGSMADLDLSRGLSSVACPVKLLCGKRDRANRKAAEELSRLLPEARLEWMEGAGHQVNLDAPEALARSIGDFLEK</sequence>
<dbReference type="PANTHER" id="PTHR43798:SF33">
    <property type="entry name" value="HYDROLASE, PUTATIVE (AFU_ORTHOLOGUE AFUA_2G14860)-RELATED"/>
    <property type="match status" value="1"/>
</dbReference>
<dbReference type="Proteomes" id="UP000787672">
    <property type="component" value="Unassembled WGS sequence"/>
</dbReference>
<dbReference type="EMBL" id="JAHLQN010000001">
    <property type="protein sequence ID" value="MBU5625835.1"/>
    <property type="molecule type" value="Genomic_DNA"/>
</dbReference>
<dbReference type="InterPro" id="IPR000073">
    <property type="entry name" value="AB_hydrolase_1"/>
</dbReference>
<proteinExistence type="predicted"/>
<keyword evidence="2" id="KW-0378">Hydrolase</keyword>
<dbReference type="RefSeq" id="WP_216558345.1">
    <property type="nucleotide sequence ID" value="NZ_JAHLQN010000001.1"/>
</dbReference>
<evidence type="ECO:0000313" key="3">
    <source>
        <dbReference type="Proteomes" id="UP000787672"/>
    </source>
</evidence>
<dbReference type="InterPro" id="IPR050266">
    <property type="entry name" value="AB_hydrolase_sf"/>
</dbReference>
<name>A0ABS6F717_9FIRM</name>
<accession>A0ABS6F717</accession>
<dbReference type="PANTHER" id="PTHR43798">
    <property type="entry name" value="MONOACYLGLYCEROL LIPASE"/>
    <property type="match status" value="1"/>
</dbReference>
<protein>
    <submittedName>
        <fullName evidence="2">Alpha/beta hydrolase</fullName>
    </submittedName>
</protein>
<keyword evidence="3" id="KW-1185">Reference proteome</keyword>
<dbReference type="GO" id="GO:0016787">
    <property type="term" value="F:hydrolase activity"/>
    <property type="evidence" value="ECO:0007669"/>
    <property type="project" value="UniProtKB-KW"/>
</dbReference>
<feature type="domain" description="AB hydrolase-1" evidence="1">
    <location>
        <begin position="2"/>
        <end position="196"/>
    </location>
</feature>
<gene>
    <name evidence="2" type="ORF">KQI82_02650</name>
</gene>
<dbReference type="Pfam" id="PF12697">
    <property type="entry name" value="Abhydrolase_6"/>
    <property type="match status" value="1"/>
</dbReference>
<reference evidence="2 3" key="1">
    <citation type="submission" date="2021-06" db="EMBL/GenBank/DDBJ databases">
        <authorList>
            <person name="Sun Q."/>
            <person name="Li D."/>
        </authorList>
    </citation>
    <scope>NUCLEOTIDE SEQUENCE [LARGE SCALE GENOMIC DNA]</scope>
    <source>
        <strain evidence="2 3">MSJ-2</strain>
    </source>
</reference>
<evidence type="ECO:0000259" key="1">
    <source>
        <dbReference type="Pfam" id="PF12697"/>
    </source>
</evidence>
<comment type="caution">
    <text evidence="2">The sequence shown here is derived from an EMBL/GenBank/DDBJ whole genome shotgun (WGS) entry which is preliminary data.</text>
</comment>